<dbReference type="AlphaFoldDB" id="A0A7V6TY11"/>
<organism evidence="1 2">
    <name type="scientific">Brucella intermedia</name>
    <dbReference type="NCBI Taxonomy" id="94625"/>
    <lineage>
        <taxon>Bacteria</taxon>
        <taxon>Pseudomonadati</taxon>
        <taxon>Pseudomonadota</taxon>
        <taxon>Alphaproteobacteria</taxon>
        <taxon>Hyphomicrobiales</taxon>
        <taxon>Brucellaceae</taxon>
        <taxon>Brucella/Ochrobactrum group</taxon>
        <taxon>Brucella</taxon>
    </lineage>
</organism>
<accession>A0A7V6TY11</accession>
<name>A0A7V6TY11_9HYPH</name>
<gene>
    <name evidence="1" type="ORF">GXX48_01925</name>
</gene>
<dbReference type="Proteomes" id="UP000551563">
    <property type="component" value="Unassembled WGS sequence"/>
</dbReference>
<sequence length="166" mass="19031">MNLRTLKKLSKRAAPLLPLLGENRQQFRSAHARTGENYHHTFIGDRKHWERSRCHPSYEARNGWAGCGNRGAEIVYQTRAGHTVVVRPPVHPRKGTVMVGGMSGYYEPEWDEEDAWSALECIVCHHFSEWDEELETFYLTRPLPTVTSIFQAADEIIAELKRGASR</sequence>
<protein>
    <submittedName>
        <fullName evidence="1">Uncharacterized protein</fullName>
    </submittedName>
</protein>
<evidence type="ECO:0000313" key="1">
    <source>
        <dbReference type="EMBL" id="HHV66398.1"/>
    </source>
</evidence>
<comment type="caution">
    <text evidence="1">The sequence shown here is derived from an EMBL/GenBank/DDBJ whole genome shotgun (WGS) entry which is preliminary data.</text>
</comment>
<evidence type="ECO:0000313" key="2">
    <source>
        <dbReference type="Proteomes" id="UP000551563"/>
    </source>
</evidence>
<reference evidence="1 2" key="1">
    <citation type="journal article" date="2020" name="Biotechnol. Biofuels">
        <title>New insights from the biogas microbiome by comprehensive genome-resolved metagenomics of nearly 1600 species originating from multiple anaerobic digesters.</title>
        <authorList>
            <person name="Campanaro S."/>
            <person name="Treu L."/>
            <person name="Rodriguez-R L.M."/>
            <person name="Kovalovszki A."/>
            <person name="Ziels R.M."/>
            <person name="Maus I."/>
            <person name="Zhu X."/>
            <person name="Kougias P.G."/>
            <person name="Basile A."/>
            <person name="Luo G."/>
            <person name="Schluter A."/>
            <person name="Konstantinidis K.T."/>
            <person name="Angelidaki I."/>
        </authorList>
    </citation>
    <scope>NUCLEOTIDE SEQUENCE [LARGE SCALE GENOMIC DNA]</scope>
    <source>
        <strain evidence="1">AS04akNAM_66</strain>
    </source>
</reference>
<dbReference type="EMBL" id="DUMN01000062">
    <property type="protein sequence ID" value="HHV66398.1"/>
    <property type="molecule type" value="Genomic_DNA"/>
</dbReference>
<proteinExistence type="predicted"/>